<accession>A0A1H8RTK1</accession>
<reference evidence="3" key="1">
    <citation type="submission" date="2016-10" db="EMBL/GenBank/DDBJ databases">
        <authorList>
            <person name="Varghese N."/>
            <person name="Submissions S."/>
        </authorList>
    </citation>
    <scope>NUCLEOTIDE SEQUENCE [LARGE SCALE GENOMIC DNA]</scope>
    <source>
        <strain evidence="3">CGMCC 1.10121</strain>
    </source>
</reference>
<keyword evidence="3" id="KW-1185">Reference proteome</keyword>
<evidence type="ECO:0000313" key="3">
    <source>
        <dbReference type="Proteomes" id="UP000199126"/>
    </source>
</evidence>
<dbReference type="Proteomes" id="UP000199126">
    <property type="component" value="Unassembled WGS sequence"/>
</dbReference>
<evidence type="ECO:0000313" key="2">
    <source>
        <dbReference type="EMBL" id="SEO69656.1"/>
    </source>
</evidence>
<dbReference type="EMBL" id="FODV01000004">
    <property type="protein sequence ID" value="SEO69656.1"/>
    <property type="molecule type" value="Genomic_DNA"/>
</dbReference>
<dbReference type="RefSeq" id="WP_089823463.1">
    <property type="nucleotide sequence ID" value="NZ_FODV01000004.1"/>
</dbReference>
<feature type="transmembrane region" description="Helical" evidence="1">
    <location>
        <begin position="6"/>
        <end position="28"/>
    </location>
</feature>
<gene>
    <name evidence="2" type="ORF">SAMN04487948_104223</name>
</gene>
<dbReference type="AlphaFoldDB" id="A0A1H8RTK1"/>
<proteinExistence type="predicted"/>
<protein>
    <submittedName>
        <fullName evidence="2">Uncharacterized protein</fullName>
    </submittedName>
</protein>
<name>A0A1H8RTK1_9EURY</name>
<dbReference type="InterPro" id="IPR058318">
    <property type="entry name" value="DUF8005"/>
</dbReference>
<sequence length="67" mass="8298">MVTEFGWLYVALVTLLFLPWAYGVVRFVMDLKNVYIPKGRQYLRGRKRLKEEKREEEERDDRERQLY</sequence>
<dbReference type="Pfam" id="PF26027">
    <property type="entry name" value="DUF8005"/>
    <property type="match status" value="1"/>
</dbReference>
<evidence type="ECO:0000256" key="1">
    <source>
        <dbReference type="SAM" id="Phobius"/>
    </source>
</evidence>
<keyword evidence="1" id="KW-0472">Membrane</keyword>
<keyword evidence="1" id="KW-1133">Transmembrane helix</keyword>
<dbReference type="OrthoDB" id="157285at2157"/>
<keyword evidence="1" id="KW-0812">Transmembrane</keyword>
<organism evidence="2 3">
    <name type="scientific">Halogranum amylolyticum</name>
    <dbReference type="NCBI Taxonomy" id="660520"/>
    <lineage>
        <taxon>Archaea</taxon>
        <taxon>Methanobacteriati</taxon>
        <taxon>Methanobacteriota</taxon>
        <taxon>Stenosarchaea group</taxon>
        <taxon>Halobacteria</taxon>
        <taxon>Halobacteriales</taxon>
        <taxon>Haloferacaceae</taxon>
    </lineage>
</organism>